<dbReference type="Gene3D" id="3.40.50.720">
    <property type="entry name" value="NAD(P)-binding Rossmann-like Domain"/>
    <property type="match status" value="1"/>
</dbReference>
<evidence type="ECO:0000256" key="1">
    <source>
        <dbReference type="ARBA" id="ARBA00004871"/>
    </source>
</evidence>
<comment type="catalytic activity">
    <reaction evidence="7 8">
        <text>shikimate + NADP(+) = 3-dehydroshikimate + NADPH + H(+)</text>
        <dbReference type="Rhea" id="RHEA:17737"/>
        <dbReference type="ChEBI" id="CHEBI:15378"/>
        <dbReference type="ChEBI" id="CHEBI:16630"/>
        <dbReference type="ChEBI" id="CHEBI:36208"/>
        <dbReference type="ChEBI" id="CHEBI:57783"/>
        <dbReference type="ChEBI" id="CHEBI:58349"/>
        <dbReference type="EC" id="1.1.1.25"/>
    </reaction>
</comment>
<dbReference type="AlphaFoldDB" id="A0A934RPY3"/>
<dbReference type="GO" id="GO:0009423">
    <property type="term" value="P:chorismate biosynthetic process"/>
    <property type="evidence" value="ECO:0007669"/>
    <property type="project" value="UniProtKB-UniRule"/>
</dbReference>
<dbReference type="PANTHER" id="PTHR21089">
    <property type="entry name" value="SHIKIMATE DEHYDROGENASE"/>
    <property type="match status" value="1"/>
</dbReference>
<organism evidence="11 12">
    <name type="scientific">Roseibacillus ishigakijimensis</name>
    <dbReference type="NCBI Taxonomy" id="454146"/>
    <lineage>
        <taxon>Bacteria</taxon>
        <taxon>Pseudomonadati</taxon>
        <taxon>Verrucomicrobiota</taxon>
        <taxon>Verrucomicrobiia</taxon>
        <taxon>Verrucomicrobiales</taxon>
        <taxon>Verrucomicrobiaceae</taxon>
        <taxon>Roseibacillus</taxon>
    </lineage>
</organism>
<dbReference type="RefSeq" id="WP_200390874.1">
    <property type="nucleotide sequence ID" value="NZ_JAENIO010000008.1"/>
</dbReference>
<evidence type="ECO:0000256" key="6">
    <source>
        <dbReference type="ARBA" id="ARBA00023141"/>
    </source>
</evidence>
<comment type="similarity">
    <text evidence="8">Belongs to the shikimate dehydrogenase family.</text>
</comment>
<dbReference type="GO" id="GO:0008652">
    <property type="term" value="P:amino acid biosynthetic process"/>
    <property type="evidence" value="ECO:0007669"/>
    <property type="project" value="UniProtKB-KW"/>
</dbReference>
<keyword evidence="5 8" id="KW-0560">Oxidoreductase</keyword>
<dbReference type="CDD" id="cd01065">
    <property type="entry name" value="NAD_bind_Shikimate_DH"/>
    <property type="match status" value="1"/>
</dbReference>
<feature type="domain" description="Shikimate dehydrogenase substrate binding N-terminal" evidence="10">
    <location>
        <begin position="56"/>
        <end position="138"/>
    </location>
</feature>
<dbReference type="InterPro" id="IPR036291">
    <property type="entry name" value="NAD(P)-bd_dom_sf"/>
</dbReference>
<name>A0A934RPY3_9BACT</name>
<feature type="binding site" evidence="8">
    <location>
        <position position="281"/>
    </location>
    <ligand>
        <name>NADP(+)</name>
        <dbReference type="ChEBI" id="CHEBI:58349"/>
    </ligand>
</feature>
<dbReference type="InterPro" id="IPR006151">
    <property type="entry name" value="Shikm_DH/Glu-tRNA_Rdtase"/>
</dbReference>
<dbReference type="Gene3D" id="3.40.50.10860">
    <property type="entry name" value="Leucine Dehydrogenase, chain A, domain 1"/>
    <property type="match status" value="1"/>
</dbReference>
<keyword evidence="12" id="KW-1185">Reference proteome</keyword>
<dbReference type="InterPro" id="IPR046346">
    <property type="entry name" value="Aminoacid_DH-like_N_sf"/>
</dbReference>
<evidence type="ECO:0000256" key="8">
    <source>
        <dbReference type="HAMAP-Rule" id="MF_00222"/>
    </source>
</evidence>
<evidence type="ECO:0000256" key="4">
    <source>
        <dbReference type="ARBA" id="ARBA00022857"/>
    </source>
</evidence>
<dbReference type="HAMAP" id="MF_00222">
    <property type="entry name" value="Shikimate_DH_AroE"/>
    <property type="match status" value="1"/>
</dbReference>
<dbReference type="GO" id="GO:0009073">
    <property type="term" value="P:aromatic amino acid family biosynthetic process"/>
    <property type="evidence" value="ECO:0007669"/>
    <property type="project" value="UniProtKB-KW"/>
</dbReference>
<evidence type="ECO:0000256" key="3">
    <source>
        <dbReference type="ARBA" id="ARBA00022605"/>
    </source>
</evidence>
<evidence type="ECO:0000259" key="9">
    <source>
        <dbReference type="Pfam" id="PF01488"/>
    </source>
</evidence>
<accession>A0A934RPY3</accession>
<evidence type="ECO:0000313" key="11">
    <source>
        <dbReference type="EMBL" id="MBK1833441.1"/>
    </source>
</evidence>
<dbReference type="GO" id="GO:0050661">
    <property type="term" value="F:NADP binding"/>
    <property type="evidence" value="ECO:0007669"/>
    <property type="project" value="InterPro"/>
</dbReference>
<dbReference type="EMBL" id="JAENIO010000008">
    <property type="protein sequence ID" value="MBK1833441.1"/>
    <property type="molecule type" value="Genomic_DNA"/>
</dbReference>
<gene>
    <name evidence="8 11" type="primary">aroE</name>
    <name evidence="11" type="ORF">JIN78_05140</name>
</gene>
<dbReference type="Pfam" id="PF08501">
    <property type="entry name" value="Shikimate_dh_N"/>
    <property type="match status" value="1"/>
</dbReference>
<keyword evidence="6 8" id="KW-0057">Aromatic amino acid biosynthesis</keyword>
<comment type="function">
    <text evidence="8">Involved in the biosynthesis of the chorismate, which leads to the biosynthesis of aromatic amino acids. Catalyzes the reversible NADPH linked reduction of 3-dehydroshikimate (DHSA) to yield shikimate (SA).</text>
</comment>
<dbReference type="InterPro" id="IPR022893">
    <property type="entry name" value="Shikimate_DH_fam"/>
</dbReference>
<feature type="binding site" evidence="8">
    <location>
        <position position="304"/>
    </location>
    <ligand>
        <name>NADP(+)</name>
        <dbReference type="ChEBI" id="CHEBI:58349"/>
    </ligand>
</feature>
<evidence type="ECO:0000259" key="10">
    <source>
        <dbReference type="Pfam" id="PF08501"/>
    </source>
</evidence>
<dbReference type="InterPro" id="IPR013708">
    <property type="entry name" value="Shikimate_DH-bd_N"/>
</dbReference>
<sequence>MGASLGASFRVVESLPSLLSSLGYGPAQMKEVYTLSDLADEAALNPAGEKPAKLAVIGHPVAHSQSPQLHQPALDAHQLEARYIRLDLEPGELAEAFARMKQLGFVGCNVTVPHKFEALSVCTSLDPAAQALGAVNTVLFGEGEEKQGFNTDGPGFVQAIREEFSVDVSDLRIMLVGAGGGAGQALATQCAREGCEQLVLVNRSLDKIEELAGRLQPLFSSQKLNGPGERLMTMAIDSPRLAEAADHCALIVQTTSLGLKASDPTPIPHRCLQPHHLVYDTIYQPAKTKFLREAEANGARIANGLSLLLHQGALSFEYWFPGSHPLPAMRKGRR</sequence>
<keyword evidence="4 8" id="KW-0521">NADP</keyword>
<feature type="binding site" evidence="8">
    <location>
        <position position="111"/>
    </location>
    <ligand>
        <name>shikimate</name>
        <dbReference type="ChEBI" id="CHEBI:36208"/>
    </ligand>
</feature>
<dbReference type="PANTHER" id="PTHR21089:SF1">
    <property type="entry name" value="BIFUNCTIONAL 3-DEHYDROQUINATE DEHYDRATASE_SHIKIMATE DEHYDROGENASE, CHLOROPLASTIC"/>
    <property type="match status" value="1"/>
</dbReference>
<feature type="binding site" evidence="8">
    <location>
        <begin position="64"/>
        <end position="66"/>
    </location>
    <ligand>
        <name>shikimate</name>
        <dbReference type="ChEBI" id="CHEBI:36208"/>
    </ligand>
</feature>
<feature type="binding site" evidence="8">
    <location>
        <position position="283"/>
    </location>
    <ligand>
        <name>shikimate</name>
        <dbReference type="ChEBI" id="CHEBI:36208"/>
    </ligand>
</feature>
<dbReference type="EC" id="1.1.1.25" evidence="2 8"/>
<protein>
    <recommendedName>
        <fullName evidence="2 8">Shikimate dehydrogenase (NADP(+))</fullName>
        <shortName evidence="8">SDH</shortName>
        <ecNumber evidence="2 8">1.1.1.25</ecNumber>
    </recommendedName>
</protein>
<feature type="binding site" evidence="8">
    <location>
        <position position="136"/>
    </location>
    <ligand>
        <name>shikimate</name>
        <dbReference type="ChEBI" id="CHEBI:36208"/>
    </ligand>
</feature>
<dbReference type="GO" id="GO:0005829">
    <property type="term" value="C:cytosol"/>
    <property type="evidence" value="ECO:0007669"/>
    <property type="project" value="TreeGrafter"/>
</dbReference>
<dbReference type="SUPFAM" id="SSF53223">
    <property type="entry name" value="Aminoacid dehydrogenase-like, N-terminal domain"/>
    <property type="match status" value="1"/>
</dbReference>
<feature type="domain" description="Quinate/shikimate 5-dehydrogenase/glutamyl-tRNA reductase" evidence="9">
    <location>
        <begin position="163"/>
        <end position="223"/>
    </location>
</feature>
<dbReference type="Proteomes" id="UP000604083">
    <property type="component" value="Unassembled WGS sequence"/>
</dbReference>
<dbReference type="GO" id="GO:0004764">
    <property type="term" value="F:shikimate 3-dehydrogenase (NADP+) activity"/>
    <property type="evidence" value="ECO:0007669"/>
    <property type="project" value="UniProtKB-UniRule"/>
</dbReference>
<dbReference type="GO" id="GO:0019632">
    <property type="term" value="P:shikimate metabolic process"/>
    <property type="evidence" value="ECO:0007669"/>
    <property type="project" value="InterPro"/>
</dbReference>
<comment type="pathway">
    <text evidence="1 8">Metabolic intermediate biosynthesis; chorismate biosynthesis; chorismate from D-erythrose 4-phosphate and phosphoenolpyruvate: step 4/7.</text>
</comment>
<feature type="binding site" evidence="8">
    <location>
        <position position="152"/>
    </location>
    <ligand>
        <name>shikimate</name>
        <dbReference type="ChEBI" id="CHEBI:36208"/>
    </ligand>
</feature>
<feature type="binding site" evidence="8">
    <location>
        <position position="311"/>
    </location>
    <ligand>
        <name>shikimate</name>
        <dbReference type="ChEBI" id="CHEBI:36208"/>
    </ligand>
</feature>
<reference evidence="11" key="1">
    <citation type="submission" date="2021-01" db="EMBL/GenBank/DDBJ databases">
        <title>Modified the classification status of verrucomicrobia.</title>
        <authorList>
            <person name="Feng X."/>
        </authorList>
    </citation>
    <scope>NUCLEOTIDE SEQUENCE</scope>
    <source>
        <strain evidence="11">KCTC 12986</strain>
    </source>
</reference>
<evidence type="ECO:0000313" key="12">
    <source>
        <dbReference type="Proteomes" id="UP000604083"/>
    </source>
</evidence>
<evidence type="ECO:0000256" key="2">
    <source>
        <dbReference type="ARBA" id="ARBA00012962"/>
    </source>
</evidence>
<proteinExistence type="inferred from homology"/>
<dbReference type="Pfam" id="PF01488">
    <property type="entry name" value="Shikimate_DH"/>
    <property type="match status" value="1"/>
</dbReference>
<comment type="subunit">
    <text evidence="8">Homodimer.</text>
</comment>
<comment type="caution">
    <text evidence="11">The sequence shown here is derived from an EMBL/GenBank/DDBJ whole genome shotgun (WGS) entry which is preliminary data.</text>
</comment>
<dbReference type="SUPFAM" id="SSF51735">
    <property type="entry name" value="NAD(P)-binding Rossmann-fold domains"/>
    <property type="match status" value="1"/>
</dbReference>
<feature type="active site" description="Proton acceptor" evidence="8">
    <location>
        <position position="115"/>
    </location>
</feature>
<evidence type="ECO:0000256" key="7">
    <source>
        <dbReference type="ARBA" id="ARBA00049442"/>
    </source>
</evidence>
<dbReference type="NCBIfam" id="TIGR00507">
    <property type="entry name" value="aroE"/>
    <property type="match status" value="1"/>
</dbReference>
<evidence type="ECO:0000256" key="5">
    <source>
        <dbReference type="ARBA" id="ARBA00023002"/>
    </source>
</evidence>
<dbReference type="InterPro" id="IPR011342">
    <property type="entry name" value="Shikimate_DH"/>
</dbReference>
<comment type="caution">
    <text evidence="8">Lacks conserved residue(s) required for the propagation of feature annotation.</text>
</comment>
<keyword evidence="3 8" id="KW-0028">Amino-acid biosynthesis</keyword>